<name>A0A0D0B7V0_9AGAR</name>
<keyword evidence="2" id="KW-1185">Reference proteome</keyword>
<organism evidence="1 2">
    <name type="scientific">Collybiopsis luxurians FD-317 M1</name>
    <dbReference type="NCBI Taxonomy" id="944289"/>
    <lineage>
        <taxon>Eukaryota</taxon>
        <taxon>Fungi</taxon>
        <taxon>Dikarya</taxon>
        <taxon>Basidiomycota</taxon>
        <taxon>Agaricomycotina</taxon>
        <taxon>Agaricomycetes</taxon>
        <taxon>Agaricomycetidae</taxon>
        <taxon>Agaricales</taxon>
        <taxon>Marasmiineae</taxon>
        <taxon>Omphalotaceae</taxon>
        <taxon>Collybiopsis</taxon>
        <taxon>Collybiopsis luxurians</taxon>
    </lineage>
</organism>
<sequence>MDFSLRATTPHPLVERFWRFIIAHPHITDSIRAFEFSVYSISPEELERLDFILAHLSRLERIRVDGNDPKIYHLRTIQTSFSDTLKELQVSTITAALFEAFQNMLNSLAVLKVLVLFEIRPGHTERPLILPSSLKIASFDCMSMSILRCVVLGLAISLNPPILRVLYLELFLHSERRSLENNPKFQFFWNALRINGTQVVLKVDNLLTYPMHPSDIALEVVDLALVAFVKDMRVSRIMFDLQARSGVLVCLLTGFVLELPDTIHDICIDIDAVCQKFDTLLVPKILRKPWLELDSLLIRRHLVPTSPIQLCIITISKTVQDKLFSQDTRRVDLKQSSIQVNGSSND</sequence>
<dbReference type="Proteomes" id="UP000053593">
    <property type="component" value="Unassembled WGS sequence"/>
</dbReference>
<gene>
    <name evidence="1" type="ORF">GYMLUDRAFT_85876</name>
</gene>
<feature type="non-terminal residue" evidence="1">
    <location>
        <position position="346"/>
    </location>
</feature>
<protein>
    <submittedName>
        <fullName evidence="1">Uncharacterized protein</fullName>
    </submittedName>
</protein>
<proteinExistence type="predicted"/>
<evidence type="ECO:0000313" key="1">
    <source>
        <dbReference type="EMBL" id="KIK59565.1"/>
    </source>
</evidence>
<reference evidence="1 2" key="1">
    <citation type="submission" date="2014-04" db="EMBL/GenBank/DDBJ databases">
        <title>Evolutionary Origins and Diversification of the Mycorrhizal Mutualists.</title>
        <authorList>
            <consortium name="DOE Joint Genome Institute"/>
            <consortium name="Mycorrhizal Genomics Consortium"/>
            <person name="Kohler A."/>
            <person name="Kuo A."/>
            <person name="Nagy L.G."/>
            <person name="Floudas D."/>
            <person name="Copeland A."/>
            <person name="Barry K.W."/>
            <person name="Cichocki N."/>
            <person name="Veneault-Fourrey C."/>
            <person name="LaButti K."/>
            <person name="Lindquist E.A."/>
            <person name="Lipzen A."/>
            <person name="Lundell T."/>
            <person name="Morin E."/>
            <person name="Murat C."/>
            <person name="Riley R."/>
            <person name="Ohm R."/>
            <person name="Sun H."/>
            <person name="Tunlid A."/>
            <person name="Henrissat B."/>
            <person name="Grigoriev I.V."/>
            <person name="Hibbett D.S."/>
            <person name="Martin F."/>
        </authorList>
    </citation>
    <scope>NUCLEOTIDE SEQUENCE [LARGE SCALE GENOMIC DNA]</scope>
    <source>
        <strain evidence="1 2">FD-317 M1</strain>
    </source>
</reference>
<dbReference type="HOGENOM" id="CLU_801813_0_0_1"/>
<evidence type="ECO:0000313" key="2">
    <source>
        <dbReference type="Proteomes" id="UP000053593"/>
    </source>
</evidence>
<dbReference type="EMBL" id="KN834779">
    <property type="protein sequence ID" value="KIK59565.1"/>
    <property type="molecule type" value="Genomic_DNA"/>
</dbReference>
<dbReference type="AlphaFoldDB" id="A0A0D0B7V0"/>
<accession>A0A0D0B7V0</accession>